<keyword evidence="4" id="KW-1185">Reference proteome</keyword>
<evidence type="ECO:0000313" key="4">
    <source>
        <dbReference type="Proteomes" id="UP001295423"/>
    </source>
</evidence>
<keyword evidence="2" id="KW-1133">Transmembrane helix</keyword>
<evidence type="ECO:0000256" key="2">
    <source>
        <dbReference type="SAM" id="Phobius"/>
    </source>
</evidence>
<dbReference type="AlphaFoldDB" id="A0AAD2GCE8"/>
<comment type="caution">
    <text evidence="3">The sequence shown here is derived from an EMBL/GenBank/DDBJ whole genome shotgun (WGS) entry which is preliminary data.</text>
</comment>
<evidence type="ECO:0000313" key="3">
    <source>
        <dbReference type="EMBL" id="CAJ1967099.1"/>
    </source>
</evidence>
<name>A0AAD2GCE8_9STRA</name>
<feature type="compositionally biased region" description="Polar residues" evidence="1">
    <location>
        <begin position="1"/>
        <end position="12"/>
    </location>
</feature>
<keyword evidence="2" id="KW-0472">Membrane</keyword>
<dbReference type="EMBL" id="CAKOGP040002313">
    <property type="protein sequence ID" value="CAJ1967099.1"/>
    <property type="molecule type" value="Genomic_DNA"/>
</dbReference>
<reference evidence="3" key="1">
    <citation type="submission" date="2023-08" db="EMBL/GenBank/DDBJ databases">
        <authorList>
            <person name="Audoor S."/>
            <person name="Bilcke G."/>
        </authorList>
    </citation>
    <scope>NUCLEOTIDE SEQUENCE</scope>
</reference>
<sequence length="151" mass="16962">MPSQPPNRSNNALVVHNPNQGRRPRPDNRRRAGGPRRPNPQWQEQDDVSAVSDADYEEDYEEPRFKYSTAELRNASCIRNQKCCIASMIILCLIVAIVISLVVQKFMKDLEEDANKVPTDPPTIAPSISPAPSLSPSVTAGRFLRHALEEW</sequence>
<accession>A0AAD2GCE8</accession>
<evidence type="ECO:0000256" key="1">
    <source>
        <dbReference type="SAM" id="MobiDB-lite"/>
    </source>
</evidence>
<feature type="transmembrane region" description="Helical" evidence="2">
    <location>
        <begin position="85"/>
        <end position="103"/>
    </location>
</feature>
<protein>
    <submittedName>
        <fullName evidence="3">Uncharacterized protein</fullName>
    </submittedName>
</protein>
<keyword evidence="2" id="KW-0812">Transmembrane</keyword>
<feature type="region of interest" description="Disordered" evidence="1">
    <location>
        <begin position="1"/>
        <end position="60"/>
    </location>
</feature>
<gene>
    <name evidence="3" type="ORF">CYCCA115_LOCUS22613</name>
</gene>
<dbReference type="Proteomes" id="UP001295423">
    <property type="component" value="Unassembled WGS sequence"/>
</dbReference>
<organism evidence="3 4">
    <name type="scientific">Cylindrotheca closterium</name>
    <dbReference type="NCBI Taxonomy" id="2856"/>
    <lineage>
        <taxon>Eukaryota</taxon>
        <taxon>Sar</taxon>
        <taxon>Stramenopiles</taxon>
        <taxon>Ochrophyta</taxon>
        <taxon>Bacillariophyta</taxon>
        <taxon>Bacillariophyceae</taxon>
        <taxon>Bacillariophycidae</taxon>
        <taxon>Bacillariales</taxon>
        <taxon>Bacillariaceae</taxon>
        <taxon>Cylindrotheca</taxon>
    </lineage>
</organism>
<proteinExistence type="predicted"/>